<organism evidence="1 2">
    <name type="scientific">Lipomyces orientalis</name>
    <dbReference type="NCBI Taxonomy" id="1233043"/>
    <lineage>
        <taxon>Eukaryota</taxon>
        <taxon>Fungi</taxon>
        <taxon>Dikarya</taxon>
        <taxon>Ascomycota</taxon>
        <taxon>Saccharomycotina</taxon>
        <taxon>Lipomycetes</taxon>
        <taxon>Lipomycetales</taxon>
        <taxon>Lipomycetaceae</taxon>
        <taxon>Lipomyces</taxon>
    </lineage>
</organism>
<keyword evidence="1" id="KW-0808">Transferase</keyword>
<sequence length="929" mass="104976">MSGFFSTTAAQRLSGLSDAGENHDRLQHLILTSDQRNTEHDQPNPFRHAAQSHEVQPDFLFRINEKFAHGTSTELANSVYRPSPAKVAESDESTTVPYSRDDWRAVDRYDIMCRYLFQEVSNRNWLDTVKDPDSTPCVALRIAHNDMSMVEYRCFPPEVEIESMPQSYVASVAALNVEVALKLSYPVVKVLLNVLSPNAHDIELSLNTRIQVLDRLDELPRARKYQYAAFIRSEECLVIWADNIRDIVAFGSVIERKMVEIVWDTDIVSKQSNRRRLINQEKGGVDLESGQALLEDERPVKVMQALCVSIAIMIMMTFYGLMFRTLALETKADGNYFRLLAVLYLPPFTLLCAFFCVVVSGIVFMLVGPVTQMKTNSAHYSAIPPRRISPNDGPLPHITIQCPVYKESLDGVIDPTMQSLLAAVTTYELQGGTANIFVNDDGLQIISEEEADARRRYYGDHLIGYVARPPHGQNGFVRKGRFKKASNMNYCLHVSNKVEELLEAAHSRPDAATWTEKDEIVAYEDALAAIARDDPTCWLAGDIRVGDIILLVDSDTRVPEDCLLDAASEFHHSPDVAILQNSAGVMMVVNNYWENLIAWFTRLIYFAIQYATAAGDAAAFVGHNAFLRWSAVQEVAYEEDGVIKYWSESHVSEDFEISLKLRCKGYTIRLAAYHGEGFKEGVSLSVYDEITRWQKYAYGCSELMFKPVSNWYKGAIFTPLFRRFLFATEIKFFAKFTVVAYIGTYYAIAASLLLTVINYFVIGWYNDSVDHIYITSFNNFIATAVVFSIAAPVANALAKYRVKTDSFWSALVENYRWTILMAVFMGGLSWHLNLALLSHMLGISMQWGATAKELEQSNFFKEFPKIVKGFKHMYITVLVGIAGMVVLVFAVPWNWKIVGPYSTLPLGWIFAAHFLSPIVLNPQLMTFSF</sequence>
<reference evidence="2" key="1">
    <citation type="journal article" date="2024" name="Front. Bioeng. Biotechnol.">
        <title>Genome-scale model development and genomic sequencing of the oleaginous clade Lipomyces.</title>
        <authorList>
            <person name="Czajka J.J."/>
            <person name="Han Y."/>
            <person name="Kim J."/>
            <person name="Mondo S.J."/>
            <person name="Hofstad B.A."/>
            <person name="Robles A."/>
            <person name="Haridas S."/>
            <person name="Riley R."/>
            <person name="LaButti K."/>
            <person name="Pangilinan J."/>
            <person name="Andreopoulos W."/>
            <person name="Lipzen A."/>
            <person name="Yan J."/>
            <person name="Wang M."/>
            <person name="Ng V."/>
            <person name="Grigoriev I.V."/>
            <person name="Spatafora J.W."/>
            <person name="Magnuson J.K."/>
            <person name="Baker S.E."/>
            <person name="Pomraning K.R."/>
        </authorList>
    </citation>
    <scope>NUCLEOTIDE SEQUENCE [LARGE SCALE GENOMIC DNA]</scope>
    <source>
        <strain evidence="2">CBS 10300</strain>
    </source>
</reference>
<evidence type="ECO:0000313" key="1">
    <source>
        <dbReference type="EMBL" id="KAK9324903.1"/>
    </source>
</evidence>
<accession>A0ACC3TV87</accession>
<comment type="caution">
    <text evidence="1">The sequence shown here is derived from an EMBL/GenBank/DDBJ whole genome shotgun (WGS) entry which is preliminary data.</text>
</comment>
<dbReference type="EMBL" id="MU970045">
    <property type="protein sequence ID" value="KAK9324903.1"/>
    <property type="molecule type" value="Genomic_DNA"/>
</dbReference>
<keyword evidence="2" id="KW-1185">Reference proteome</keyword>
<dbReference type="Proteomes" id="UP001489719">
    <property type="component" value="Unassembled WGS sequence"/>
</dbReference>
<proteinExistence type="predicted"/>
<evidence type="ECO:0000313" key="2">
    <source>
        <dbReference type="Proteomes" id="UP001489719"/>
    </source>
</evidence>
<name>A0ACC3TV87_9ASCO</name>
<protein>
    <submittedName>
        <fullName evidence="1">Glycosyl transferase family group 2-domain-containing protein</fullName>
    </submittedName>
</protein>
<gene>
    <name evidence="1" type="ORF">V1517DRAFT_316042</name>
</gene>